<dbReference type="RefSeq" id="WP_141446508.1">
    <property type="nucleotide sequence ID" value="NZ_CP041217.1"/>
</dbReference>
<dbReference type="Pfam" id="PF12746">
    <property type="entry name" value="GNAT_acetyltran"/>
    <property type="match status" value="1"/>
</dbReference>
<dbReference type="Gene3D" id="3.40.630.30">
    <property type="match status" value="1"/>
</dbReference>
<dbReference type="InterPro" id="IPR000182">
    <property type="entry name" value="GNAT_dom"/>
</dbReference>
<protein>
    <submittedName>
        <fullName evidence="2">GNAT family N-acetyltransferase</fullName>
    </submittedName>
</protein>
<name>A0A4Y6UR48_SACBS</name>
<keyword evidence="2" id="KW-0808">Transferase</keyword>
<proteinExistence type="predicted"/>
<evidence type="ECO:0000313" key="3">
    <source>
        <dbReference type="Proteomes" id="UP000316968"/>
    </source>
</evidence>
<feature type="domain" description="N-acetyltransferase" evidence="1">
    <location>
        <begin position="104"/>
        <end position="238"/>
    </location>
</feature>
<dbReference type="PROSITE" id="PS51186">
    <property type="entry name" value="GNAT"/>
    <property type="match status" value="1"/>
</dbReference>
<dbReference type="InterPro" id="IPR016181">
    <property type="entry name" value="Acyl_CoA_acyltransferase"/>
</dbReference>
<dbReference type="SUPFAM" id="SSF55729">
    <property type="entry name" value="Acyl-CoA N-acyltransferases (Nat)"/>
    <property type="match status" value="1"/>
</dbReference>
<sequence length="238" mass="25120">MQDYDLMDRQARTLFVHTPNGRLAAVNEPGGGEAPLFFVSSAPGVRLLRFADGLSASAERRIAHQLDREADPGAALRALGGGLRVRAVWSGPAYLIRTGPTFGSAAKLPRPVRVEAVHAGSAQALGAHFPRLRAAWSARLPMAMATLDGIAVSVCFAARRGEEAAEAGLETAPAFRGQGLGPACVLAWAEQAQAEGLLPLYSTSHDNAASRRIAEKLRMRAYGTNFHVTGDLTGGWPG</sequence>
<keyword evidence="3" id="KW-1185">Reference proteome</keyword>
<accession>A0A4Y6UR48</accession>
<reference evidence="2 3" key="1">
    <citation type="submission" date="2019-06" db="EMBL/GenBank/DDBJ databases">
        <title>Saccharibacillus brassicae sp. nov., an endophytic bacterium isolated from Chinese cabbage seeds (Brassica pekinensis).</title>
        <authorList>
            <person name="Jiang L."/>
            <person name="Lee J."/>
            <person name="Kim S.W."/>
        </authorList>
    </citation>
    <scope>NUCLEOTIDE SEQUENCE [LARGE SCALE GENOMIC DNA]</scope>
    <source>
        <strain evidence="3">KCTC 43072 / ATSA2</strain>
    </source>
</reference>
<dbReference type="EMBL" id="CP041217">
    <property type="protein sequence ID" value="QDH20122.1"/>
    <property type="molecule type" value="Genomic_DNA"/>
</dbReference>
<organism evidence="2 3">
    <name type="scientific">Saccharibacillus brassicae</name>
    <dbReference type="NCBI Taxonomy" id="2583377"/>
    <lineage>
        <taxon>Bacteria</taxon>
        <taxon>Bacillati</taxon>
        <taxon>Bacillota</taxon>
        <taxon>Bacilli</taxon>
        <taxon>Bacillales</taxon>
        <taxon>Paenibacillaceae</taxon>
        <taxon>Saccharibacillus</taxon>
    </lineage>
</organism>
<dbReference type="InterPro" id="IPR027365">
    <property type="entry name" value="GNAT_acetyltra_YdfB-like"/>
</dbReference>
<gene>
    <name evidence="2" type="ORF">FFV09_04160</name>
</gene>
<dbReference type="AlphaFoldDB" id="A0A4Y6UR48"/>
<dbReference type="OrthoDB" id="8439474at2"/>
<evidence type="ECO:0000259" key="1">
    <source>
        <dbReference type="PROSITE" id="PS51186"/>
    </source>
</evidence>
<evidence type="ECO:0000313" key="2">
    <source>
        <dbReference type="EMBL" id="QDH20122.1"/>
    </source>
</evidence>
<dbReference type="KEGG" id="saca:FFV09_04160"/>
<dbReference type="GO" id="GO:0016747">
    <property type="term" value="F:acyltransferase activity, transferring groups other than amino-acyl groups"/>
    <property type="evidence" value="ECO:0007669"/>
    <property type="project" value="InterPro"/>
</dbReference>
<dbReference type="Proteomes" id="UP000316968">
    <property type="component" value="Chromosome"/>
</dbReference>